<dbReference type="EMBL" id="JAPFFF010000023">
    <property type="protein sequence ID" value="KAK8852611.1"/>
    <property type="molecule type" value="Genomic_DNA"/>
</dbReference>
<comment type="caution">
    <text evidence="2">The sequence shown here is derived from an EMBL/GenBank/DDBJ whole genome shotgun (WGS) entry which is preliminary data.</text>
</comment>
<protein>
    <submittedName>
        <fullName evidence="2">Uncharacterized protein</fullName>
    </submittedName>
</protein>
<proteinExistence type="predicted"/>
<evidence type="ECO:0000313" key="2">
    <source>
        <dbReference type="EMBL" id="KAK8834783.1"/>
    </source>
</evidence>
<organism evidence="2 4">
    <name type="scientific">Tritrichomonas musculus</name>
    <dbReference type="NCBI Taxonomy" id="1915356"/>
    <lineage>
        <taxon>Eukaryota</taxon>
        <taxon>Metamonada</taxon>
        <taxon>Parabasalia</taxon>
        <taxon>Tritrichomonadida</taxon>
        <taxon>Tritrichomonadidae</taxon>
        <taxon>Tritrichomonas</taxon>
    </lineage>
</organism>
<reference evidence="2 4" key="1">
    <citation type="submission" date="2024-04" db="EMBL/GenBank/DDBJ databases">
        <title>Tritrichomonas musculus Genome.</title>
        <authorList>
            <person name="Alves-Ferreira E."/>
            <person name="Grigg M."/>
            <person name="Lorenzi H."/>
            <person name="Galac M."/>
        </authorList>
    </citation>
    <scope>NUCLEOTIDE SEQUENCE [LARGE SCALE GENOMIC DNA]</scope>
    <source>
        <strain evidence="2 4">EAF2021</strain>
    </source>
</reference>
<dbReference type="EMBL" id="JAPFFF010000310">
    <property type="protein sequence ID" value="KAK8834783.1"/>
    <property type="molecule type" value="Genomic_DNA"/>
</dbReference>
<evidence type="ECO:0000256" key="1">
    <source>
        <dbReference type="SAM" id="MobiDB-lite"/>
    </source>
</evidence>
<evidence type="ECO:0000313" key="3">
    <source>
        <dbReference type="EMBL" id="KAK8852611.1"/>
    </source>
</evidence>
<feature type="region of interest" description="Disordered" evidence="1">
    <location>
        <begin position="58"/>
        <end position="90"/>
    </location>
</feature>
<accession>A0ABR2GMF0</accession>
<feature type="compositionally biased region" description="Basic residues" evidence="1">
    <location>
        <begin position="76"/>
        <end position="90"/>
    </location>
</feature>
<gene>
    <name evidence="3" type="ORF">M9Y10_017599</name>
    <name evidence="2" type="ORF">M9Y10_025007</name>
</gene>
<dbReference type="Proteomes" id="UP001470230">
    <property type="component" value="Unassembled WGS sequence"/>
</dbReference>
<name>A0ABR2GMF0_9EUKA</name>
<feature type="compositionally biased region" description="Polar residues" evidence="1">
    <location>
        <begin position="58"/>
        <end position="68"/>
    </location>
</feature>
<sequence length="90" mass="9386">MALHALTPFASAFNPALGALTATGANILNNMPKGSITNKLEKISEQFARGALKPNVTTITTGGSSSAQAAVDSRRATSHRTHKWTPVRGV</sequence>
<keyword evidence="4" id="KW-1185">Reference proteome</keyword>
<evidence type="ECO:0000313" key="4">
    <source>
        <dbReference type="Proteomes" id="UP001470230"/>
    </source>
</evidence>